<evidence type="ECO:0000256" key="13">
    <source>
        <dbReference type="ARBA" id="ARBA00023180"/>
    </source>
</evidence>
<keyword evidence="11" id="KW-0472">Membrane</keyword>
<dbReference type="GO" id="GO:0015012">
    <property type="term" value="P:heparan sulfate proteoglycan biosynthetic process"/>
    <property type="evidence" value="ECO:0007669"/>
    <property type="project" value="TreeGrafter"/>
</dbReference>
<dbReference type="Proteomes" id="UP000190235">
    <property type="component" value="Chromosome I"/>
</dbReference>
<evidence type="ECO:0000256" key="14">
    <source>
        <dbReference type="ARBA" id="ARBA00042865"/>
    </source>
</evidence>
<keyword evidence="8" id="KW-0735">Signal-anchor</keyword>
<dbReference type="Pfam" id="PF02485">
    <property type="entry name" value="Branch"/>
    <property type="match status" value="1"/>
</dbReference>
<evidence type="ECO:0000256" key="12">
    <source>
        <dbReference type="ARBA" id="ARBA00023157"/>
    </source>
</evidence>
<evidence type="ECO:0000256" key="1">
    <source>
        <dbReference type="ARBA" id="ARBA00004323"/>
    </source>
</evidence>
<dbReference type="GO" id="GO:0030158">
    <property type="term" value="F:protein xylosyltransferase activity"/>
    <property type="evidence" value="ECO:0007669"/>
    <property type="project" value="InterPro"/>
</dbReference>
<evidence type="ECO:0000313" key="15">
    <source>
        <dbReference type="EMBL" id="SHN01984.1"/>
    </source>
</evidence>
<keyword evidence="4" id="KW-0808">Transferase</keyword>
<evidence type="ECO:0000256" key="2">
    <source>
        <dbReference type="ARBA" id="ARBA00004648"/>
    </source>
</evidence>
<evidence type="ECO:0000313" key="16">
    <source>
        <dbReference type="Proteomes" id="UP000190235"/>
    </source>
</evidence>
<keyword evidence="13" id="KW-0325">Glycoprotein</keyword>
<protein>
    <recommendedName>
        <fullName evidence="14">Peptide O-xylosyltransferase</fullName>
    </recommendedName>
</protein>
<dbReference type="GO" id="GO:0016020">
    <property type="term" value="C:membrane"/>
    <property type="evidence" value="ECO:0007669"/>
    <property type="project" value="InterPro"/>
</dbReference>
<evidence type="ECO:0000256" key="11">
    <source>
        <dbReference type="ARBA" id="ARBA00023136"/>
    </source>
</evidence>
<dbReference type="InterPro" id="IPR003406">
    <property type="entry name" value="Glyco_trans_14"/>
</dbReference>
<dbReference type="AlphaFoldDB" id="A0A1M7NFG0"/>
<dbReference type="STRING" id="143223.SAMN05878281_3072"/>
<dbReference type="PANTHER" id="PTHR46025:SF3">
    <property type="entry name" value="XYLOSYLTRANSFERASE OXT"/>
    <property type="match status" value="1"/>
</dbReference>
<keyword evidence="16" id="KW-1185">Reference proteome</keyword>
<evidence type="ECO:0000256" key="10">
    <source>
        <dbReference type="ARBA" id="ARBA00023034"/>
    </source>
</evidence>
<evidence type="ECO:0000256" key="8">
    <source>
        <dbReference type="ARBA" id="ARBA00022968"/>
    </source>
</evidence>
<dbReference type="OrthoDB" id="7943907at2"/>
<reference evidence="16" key="1">
    <citation type="submission" date="2016-11" db="EMBL/GenBank/DDBJ databases">
        <authorList>
            <person name="Varghese N."/>
            <person name="Submissions S."/>
        </authorList>
    </citation>
    <scope>NUCLEOTIDE SEQUENCE [LARGE SCALE GENOMIC DNA]</scope>
    <source>
        <strain evidence="16">ACAM 48</strain>
    </source>
</reference>
<dbReference type="PANTHER" id="PTHR46025">
    <property type="entry name" value="XYLOSYLTRANSFERASE OXT"/>
    <property type="match status" value="1"/>
</dbReference>
<dbReference type="GO" id="GO:0046872">
    <property type="term" value="F:metal ion binding"/>
    <property type="evidence" value="ECO:0007669"/>
    <property type="project" value="UniProtKB-KW"/>
</dbReference>
<proteinExistence type="predicted"/>
<organism evidence="15 16">
    <name type="scientific">Salegentibacter salegens</name>
    <dbReference type="NCBI Taxonomy" id="143223"/>
    <lineage>
        <taxon>Bacteria</taxon>
        <taxon>Pseudomonadati</taxon>
        <taxon>Bacteroidota</taxon>
        <taxon>Flavobacteriia</taxon>
        <taxon>Flavobacteriales</taxon>
        <taxon>Flavobacteriaceae</taxon>
        <taxon>Salegentibacter</taxon>
    </lineage>
</organism>
<evidence type="ECO:0000256" key="5">
    <source>
        <dbReference type="ARBA" id="ARBA00022692"/>
    </source>
</evidence>
<accession>A0A1M7NFG0</accession>
<evidence type="ECO:0000256" key="3">
    <source>
        <dbReference type="ARBA" id="ARBA00022676"/>
    </source>
</evidence>
<dbReference type="GO" id="GO:0050650">
    <property type="term" value="P:chondroitin sulfate proteoglycan biosynthetic process"/>
    <property type="evidence" value="ECO:0007669"/>
    <property type="project" value="TreeGrafter"/>
</dbReference>
<keyword evidence="10" id="KW-0333">Golgi apparatus</keyword>
<keyword evidence="5" id="KW-0812">Transmembrane</keyword>
<evidence type="ECO:0000256" key="4">
    <source>
        <dbReference type="ARBA" id="ARBA00022679"/>
    </source>
</evidence>
<keyword evidence="3" id="KW-0328">Glycosyltransferase</keyword>
<evidence type="ECO:0000256" key="6">
    <source>
        <dbReference type="ARBA" id="ARBA00022723"/>
    </source>
</evidence>
<keyword evidence="7" id="KW-0256">Endoplasmic reticulum</keyword>
<name>A0A1M7NFG0_9FLAO</name>
<comment type="subcellular location">
    <subcellularLocation>
        <location evidence="2">Endoplasmic reticulum membrane</location>
        <topology evidence="2">Single-pass type II membrane protein</topology>
    </subcellularLocation>
    <subcellularLocation>
        <location evidence="1">Golgi apparatus membrane</location>
        <topology evidence="1">Single-pass type II membrane protein</topology>
    </subcellularLocation>
</comment>
<keyword evidence="12" id="KW-1015">Disulfide bond</keyword>
<dbReference type="RefSeq" id="WP_079736021.1">
    <property type="nucleotide sequence ID" value="NZ_LT670848.1"/>
</dbReference>
<gene>
    <name evidence="15" type="ORF">SAMN05878281_3072</name>
</gene>
<keyword evidence="9" id="KW-1133">Transmembrane helix</keyword>
<dbReference type="InterPro" id="IPR043538">
    <property type="entry name" value="XYLT"/>
</dbReference>
<keyword evidence="6" id="KW-0479">Metal-binding</keyword>
<evidence type="ECO:0000256" key="9">
    <source>
        <dbReference type="ARBA" id="ARBA00022989"/>
    </source>
</evidence>
<dbReference type="EMBL" id="LT670848">
    <property type="protein sequence ID" value="SHN01984.1"/>
    <property type="molecule type" value="Genomic_DNA"/>
</dbReference>
<sequence length="313" mass="37117">MTIHYIILAHKNPEQLERMYQRLNAPWVKFYIHVDRKVSILPFQSLLNKYENAYFLNDDSRENGTWGDIGIVKGTINALRIAVGKDNPGYYVLLSGQDYPLQKNETIKDIFRQNPEIDYITSYPLPHSSLDQGGIPRIEKYKVNKSDKRGHFLFLPSVYEKEFYSLETAGKINFLRKNNQYGDILRTFKRRRFPHYLKPYSGSQWWAMKEESIRYILNFLDVNPDYLKYHTYSLLPDEMFFQSIIQANGYKTKIESSKTYVNWEKTSGPLPVTFELNDFKELSIASKNHLFARKFDIYKDREILDEIDKKLLK</sequence>
<evidence type="ECO:0000256" key="7">
    <source>
        <dbReference type="ARBA" id="ARBA00022824"/>
    </source>
</evidence>